<dbReference type="OrthoDB" id="36975at2"/>
<dbReference type="Pfam" id="PF13483">
    <property type="entry name" value="Lactamase_B_3"/>
    <property type="match status" value="1"/>
</dbReference>
<keyword evidence="2" id="KW-1185">Reference proteome</keyword>
<reference evidence="1 2" key="1">
    <citation type="submission" date="2018-03" db="EMBL/GenBank/DDBJ databases">
        <title>Genome sequence of Clostridium luticellarii DSM 29923.</title>
        <authorList>
            <person name="Poehlein A."/>
            <person name="Daniel R."/>
        </authorList>
    </citation>
    <scope>NUCLEOTIDE SEQUENCE [LARGE SCALE GENOMIC DNA]</scope>
    <source>
        <strain evidence="1 2">DSM 29923</strain>
    </source>
</reference>
<proteinExistence type="predicted"/>
<sequence length="245" mass="28671">MKNYNIKIHYLYHSGFAVETSSHFLIFDYYRDSFDSCPQTLENGLISQDLLKNKKDVLVFCSHKHPDHFNPIILKWQRANPGIRYILSSDIKIKNPPENYHKLSTYECLNLGNVFVKAYGSTDIGISFLVKLDGVTIFHAGDLNLWYWKEDSKSEQKAAENNFKMEISKIKGEDIDFAFFPVDPRLEEYYCSGGEYFINEIHPAFFIPMHFWDNSYITKNFAELMKHSLSKCLVIDHRGQTFDFT</sequence>
<dbReference type="PANTHER" id="PTHR42967">
    <property type="entry name" value="METAL DEPENDENT HYDROLASE"/>
    <property type="match status" value="1"/>
</dbReference>
<comment type="caution">
    <text evidence="1">The sequence shown here is derived from an EMBL/GenBank/DDBJ whole genome shotgun (WGS) entry which is preliminary data.</text>
</comment>
<dbReference type="PANTHER" id="PTHR42967:SF1">
    <property type="entry name" value="MBL FOLD METALLO-HYDROLASE"/>
    <property type="match status" value="1"/>
</dbReference>
<evidence type="ECO:0000313" key="1">
    <source>
        <dbReference type="EMBL" id="PRR86632.1"/>
    </source>
</evidence>
<evidence type="ECO:0000313" key="2">
    <source>
        <dbReference type="Proteomes" id="UP000237798"/>
    </source>
</evidence>
<name>A0A2T0BS28_9CLOT</name>
<gene>
    <name evidence="1" type="ORF">CLLU_04330</name>
</gene>
<dbReference type="AlphaFoldDB" id="A0A2T0BS28"/>
<dbReference type="Gene3D" id="3.60.15.10">
    <property type="entry name" value="Ribonuclease Z/Hydroxyacylglutathione hydrolase-like"/>
    <property type="match status" value="1"/>
</dbReference>
<organism evidence="1 2">
    <name type="scientific">Clostridium luticellarii</name>
    <dbReference type="NCBI Taxonomy" id="1691940"/>
    <lineage>
        <taxon>Bacteria</taxon>
        <taxon>Bacillati</taxon>
        <taxon>Bacillota</taxon>
        <taxon>Clostridia</taxon>
        <taxon>Eubacteriales</taxon>
        <taxon>Clostridiaceae</taxon>
        <taxon>Clostridium</taxon>
    </lineage>
</organism>
<dbReference type="RefSeq" id="WP_106007934.1">
    <property type="nucleotide sequence ID" value="NZ_JALCPJ010000001.1"/>
</dbReference>
<dbReference type="Proteomes" id="UP000237798">
    <property type="component" value="Unassembled WGS sequence"/>
</dbReference>
<dbReference type="InterPro" id="IPR036866">
    <property type="entry name" value="RibonucZ/Hydroxyglut_hydro"/>
</dbReference>
<dbReference type="EMBL" id="PVXP01000003">
    <property type="protein sequence ID" value="PRR86632.1"/>
    <property type="molecule type" value="Genomic_DNA"/>
</dbReference>
<protein>
    <submittedName>
        <fullName evidence="1">Beta-lactamase superfamily domain protein</fullName>
    </submittedName>
</protein>
<dbReference type="SUPFAM" id="SSF56281">
    <property type="entry name" value="Metallo-hydrolase/oxidoreductase"/>
    <property type="match status" value="1"/>
</dbReference>
<accession>A0A2T0BS28</accession>